<dbReference type="Gene3D" id="3.40.630.30">
    <property type="match status" value="1"/>
</dbReference>
<evidence type="ECO:0000313" key="3">
    <source>
        <dbReference type="Proteomes" id="UP000295293"/>
    </source>
</evidence>
<dbReference type="RefSeq" id="WP_133819010.1">
    <property type="nucleotide sequence ID" value="NZ_SNZH01000007.1"/>
</dbReference>
<accession>A0A4R6YWS5</accession>
<keyword evidence="3" id="KW-1185">Reference proteome</keyword>
<organism evidence="2 3">
    <name type="scientific">Tahibacter aquaticus</name>
    <dbReference type="NCBI Taxonomy" id="520092"/>
    <lineage>
        <taxon>Bacteria</taxon>
        <taxon>Pseudomonadati</taxon>
        <taxon>Pseudomonadota</taxon>
        <taxon>Gammaproteobacteria</taxon>
        <taxon>Lysobacterales</taxon>
        <taxon>Rhodanobacteraceae</taxon>
        <taxon>Tahibacter</taxon>
    </lineage>
</organism>
<dbReference type="InterPro" id="IPR016181">
    <property type="entry name" value="Acyl_CoA_acyltransferase"/>
</dbReference>
<dbReference type="PROSITE" id="PS51186">
    <property type="entry name" value="GNAT"/>
    <property type="match status" value="1"/>
</dbReference>
<dbReference type="InterPro" id="IPR051908">
    <property type="entry name" value="Ribosomal_N-acetyltransferase"/>
</dbReference>
<dbReference type="GO" id="GO:0005737">
    <property type="term" value="C:cytoplasm"/>
    <property type="evidence" value="ECO:0007669"/>
    <property type="project" value="TreeGrafter"/>
</dbReference>
<dbReference type="Proteomes" id="UP000295293">
    <property type="component" value="Unassembled WGS sequence"/>
</dbReference>
<dbReference type="PANTHER" id="PTHR43441">
    <property type="entry name" value="RIBOSOMAL-PROTEIN-SERINE ACETYLTRANSFERASE"/>
    <property type="match status" value="1"/>
</dbReference>
<name>A0A4R6YWS5_9GAMM</name>
<dbReference type="OrthoDB" id="5292292at2"/>
<comment type="caution">
    <text evidence="2">The sequence shown here is derived from an EMBL/GenBank/DDBJ whole genome shotgun (WGS) entry which is preliminary data.</text>
</comment>
<dbReference type="EMBL" id="SNZH01000007">
    <property type="protein sequence ID" value="TDR43092.1"/>
    <property type="molecule type" value="Genomic_DNA"/>
</dbReference>
<gene>
    <name evidence="2" type="ORF">DFR29_10798</name>
</gene>
<protein>
    <submittedName>
        <fullName evidence="2">RimJ/RimL family protein N-acetyltransferase</fullName>
    </submittedName>
</protein>
<dbReference type="GO" id="GO:1990189">
    <property type="term" value="F:protein N-terminal-serine acetyltransferase activity"/>
    <property type="evidence" value="ECO:0007669"/>
    <property type="project" value="TreeGrafter"/>
</dbReference>
<evidence type="ECO:0000313" key="2">
    <source>
        <dbReference type="EMBL" id="TDR43092.1"/>
    </source>
</evidence>
<sequence length="189" mass="20968">MDLSSSSIRSGEGVLLRPWQPMDTDALYGAVDVSRAQLMQWLPWCSDAYCRADTVAWIDFCRASWAQQREFPMGVFDAVSGEVLGGIGINHLDRANRRGAMGYWVATPRSGQGIARRAARLAADFAFADLQLNRIEIVILPDNIASRRVAQALSARWECDARERIVHHGEARSASIYSLLRADFAAPQT</sequence>
<dbReference type="SUPFAM" id="SSF55729">
    <property type="entry name" value="Acyl-CoA N-acyltransferases (Nat)"/>
    <property type="match status" value="1"/>
</dbReference>
<dbReference type="AlphaFoldDB" id="A0A4R6YWS5"/>
<reference evidence="2 3" key="1">
    <citation type="submission" date="2019-03" db="EMBL/GenBank/DDBJ databases">
        <title>Genomic Encyclopedia of Type Strains, Phase IV (KMG-IV): sequencing the most valuable type-strain genomes for metagenomic binning, comparative biology and taxonomic classification.</title>
        <authorList>
            <person name="Goeker M."/>
        </authorList>
    </citation>
    <scope>NUCLEOTIDE SEQUENCE [LARGE SCALE GENOMIC DNA]</scope>
    <source>
        <strain evidence="2 3">DSM 21667</strain>
    </source>
</reference>
<proteinExistence type="predicted"/>
<dbReference type="PANTHER" id="PTHR43441:SF10">
    <property type="entry name" value="ACETYLTRANSFERASE"/>
    <property type="match status" value="1"/>
</dbReference>
<feature type="domain" description="N-acetyltransferase" evidence="1">
    <location>
        <begin position="28"/>
        <end position="189"/>
    </location>
</feature>
<keyword evidence="2" id="KW-0808">Transferase</keyword>
<dbReference type="Pfam" id="PF13302">
    <property type="entry name" value="Acetyltransf_3"/>
    <property type="match status" value="1"/>
</dbReference>
<evidence type="ECO:0000259" key="1">
    <source>
        <dbReference type="PROSITE" id="PS51186"/>
    </source>
</evidence>
<dbReference type="InterPro" id="IPR000182">
    <property type="entry name" value="GNAT_dom"/>
</dbReference>
<dbReference type="GO" id="GO:0008999">
    <property type="term" value="F:protein-N-terminal-alanine acetyltransferase activity"/>
    <property type="evidence" value="ECO:0007669"/>
    <property type="project" value="TreeGrafter"/>
</dbReference>